<dbReference type="GO" id="GO:0009401">
    <property type="term" value="P:phosphoenolpyruvate-dependent sugar phosphotransferase system"/>
    <property type="evidence" value="ECO:0007669"/>
    <property type="project" value="InterPro"/>
</dbReference>
<dbReference type="EMBL" id="AP010904">
    <property type="protein sequence ID" value="BAH74243.1"/>
    <property type="molecule type" value="Genomic_DNA"/>
</dbReference>
<accession>C4XJ79</accession>
<dbReference type="Pfam" id="PF03613">
    <property type="entry name" value="EIID-AGA"/>
    <property type="match status" value="1"/>
</dbReference>
<organism evidence="3 4">
    <name type="scientific">Solidesulfovibrio magneticus (strain ATCC 700980 / DSM 13731 / RS-1)</name>
    <name type="common">Desulfovibrio magneticus</name>
    <dbReference type="NCBI Taxonomy" id="573370"/>
    <lineage>
        <taxon>Bacteria</taxon>
        <taxon>Pseudomonadati</taxon>
        <taxon>Thermodesulfobacteriota</taxon>
        <taxon>Desulfovibrionia</taxon>
        <taxon>Desulfovibrionales</taxon>
        <taxon>Desulfovibrionaceae</taxon>
        <taxon>Solidesulfovibrio</taxon>
    </lineage>
</organism>
<protein>
    <submittedName>
        <fullName evidence="3">Phosphotransferase system enzyme IID component</fullName>
    </submittedName>
</protein>
<dbReference type="eggNOG" id="COG3716">
    <property type="taxonomic scope" value="Bacteria"/>
</dbReference>
<feature type="transmembrane region" description="Helical" evidence="2">
    <location>
        <begin position="122"/>
        <end position="143"/>
    </location>
</feature>
<feature type="region of interest" description="Disordered" evidence="1">
    <location>
        <begin position="1"/>
        <end position="21"/>
    </location>
</feature>
<keyword evidence="2" id="KW-1133">Transmembrane helix</keyword>
<dbReference type="HOGENOM" id="CLU_076313_0_0_7"/>
<keyword evidence="4" id="KW-1185">Reference proteome</keyword>
<dbReference type="InterPro" id="IPR004704">
    <property type="entry name" value="PTS_IID_man"/>
</dbReference>
<keyword evidence="2" id="KW-0812">Transmembrane</keyword>
<dbReference type="AlphaFoldDB" id="C4XJ79"/>
<reference evidence="3 4" key="1">
    <citation type="journal article" date="2009" name="Genome Res.">
        <title>Whole genome sequence of Desulfovibrio magneticus strain RS-1 revealed common gene clusters in magnetotactic bacteria.</title>
        <authorList>
            <person name="Nakazawa H."/>
            <person name="Arakaki A."/>
            <person name="Narita-Yamada S."/>
            <person name="Yashiro I."/>
            <person name="Jinno K."/>
            <person name="Aoki N."/>
            <person name="Tsuruyama A."/>
            <person name="Okamura Y."/>
            <person name="Tanikawa S."/>
            <person name="Fujita N."/>
            <person name="Takeyama H."/>
            <person name="Matsunaga T."/>
        </authorList>
    </citation>
    <scope>NUCLEOTIDE SEQUENCE [LARGE SCALE GENOMIC DNA]</scope>
    <source>
        <strain evidence="4">ATCC 700980 / DSM 13731 / RS-1</strain>
    </source>
</reference>
<evidence type="ECO:0000256" key="1">
    <source>
        <dbReference type="SAM" id="MobiDB-lite"/>
    </source>
</evidence>
<sequence>MKENTGEPGAGRHGREARLGTPGGELRARTLVSCFLRCYLIGAAFNTRGLQHVGLAYAMEPGLARLYPDPAQRDAVFERYLKLYNTHFFWTPLLVGLFLSLEEKIAQGLVPAEMLDNVKTTTAFTLSAIGDTFFSASVMGLWGLSAACLAADGRYGLLAGLTAVLFLTVQAFKALTFRAGYREGFQVLRRLKRWDLVNLGRRVKVANAVLLSLFWVLARPRGETGSPLADAALIGILAAWAATRPSVSREAALLALAAGWVLARSMWPA</sequence>
<evidence type="ECO:0000313" key="3">
    <source>
        <dbReference type="EMBL" id="BAH74243.1"/>
    </source>
</evidence>
<dbReference type="Proteomes" id="UP000009071">
    <property type="component" value="Chromosome"/>
</dbReference>
<keyword evidence="2" id="KW-0472">Membrane</keyword>
<proteinExistence type="predicted"/>
<evidence type="ECO:0000256" key="2">
    <source>
        <dbReference type="SAM" id="Phobius"/>
    </source>
</evidence>
<dbReference type="GO" id="GO:0016020">
    <property type="term" value="C:membrane"/>
    <property type="evidence" value="ECO:0007669"/>
    <property type="project" value="InterPro"/>
</dbReference>
<dbReference type="PROSITE" id="PS51108">
    <property type="entry name" value="PTS_EIID"/>
    <property type="match status" value="1"/>
</dbReference>
<dbReference type="GO" id="GO:0016740">
    <property type="term" value="F:transferase activity"/>
    <property type="evidence" value="ECO:0007669"/>
    <property type="project" value="UniProtKB-KW"/>
</dbReference>
<dbReference type="KEGG" id="dma:DMR_07520"/>
<name>C4XJ79_SOLM1</name>
<evidence type="ECO:0000313" key="4">
    <source>
        <dbReference type="Proteomes" id="UP000009071"/>
    </source>
</evidence>
<dbReference type="STRING" id="573370.DMR_07520"/>
<gene>
    <name evidence="3" type="ordered locus">DMR_07520</name>
</gene>
<feature type="transmembrane region" description="Helical" evidence="2">
    <location>
        <begin position="155"/>
        <end position="175"/>
    </location>
</feature>